<organism evidence="2 3">
    <name type="scientific">Exophiala spinifera</name>
    <dbReference type="NCBI Taxonomy" id="91928"/>
    <lineage>
        <taxon>Eukaryota</taxon>
        <taxon>Fungi</taxon>
        <taxon>Dikarya</taxon>
        <taxon>Ascomycota</taxon>
        <taxon>Pezizomycotina</taxon>
        <taxon>Eurotiomycetes</taxon>
        <taxon>Chaetothyriomycetidae</taxon>
        <taxon>Chaetothyriales</taxon>
        <taxon>Herpotrichiellaceae</taxon>
        <taxon>Exophiala</taxon>
    </lineage>
</organism>
<dbReference type="Gene3D" id="6.10.140.100">
    <property type="match status" value="1"/>
</dbReference>
<feature type="compositionally biased region" description="Polar residues" evidence="1">
    <location>
        <begin position="328"/>
        <end position="341"/>
    </location>
</feature>
<proteinExistence type="predicted"/>
<reference evidence="2 3" key="1">
    <citation type="submission" date="2015-01" db="EMBL/GenBank/DDBJ databases">
        <title>The Genome Sequence of Exophiala spinifera CBS89968.</title>
        <authorList>
            <consortium name="The Broad Institute Genomics Platform"/>
            <person name="Cuomo C."/>
            <person name="de Hoog S."/>
            <person name="Gorbushina A."/>
            <person name="Stielow B."/>
            <person name="Teixiera M."/>
            <person name="Abouelleil A."/>
            <person name="Chapman S.B."/>
            <person name="Priest M."/>
            <person name="Young S.K."/>
            <person name="Wortman J."/>
            <person name="Nusbaum C."/>
            <person name="Birren B."/>
        </authorList>
    </citation>
    <scope>NUCLEOTIDE SEQUENCE [LARGE SCALE GENOMIC DNA]</scope>
    <source>
        <strain evidence="2 3">CBS 89968</strain>
    </source>
</reference>
<feature type="compositionally biased region" description="Acidic residues" evidence="1">
    <location>
        <begin position="260"/>
        <end position="273"/>
    </location>
</feature>
<keyword evidence="3" id="KW-1185">Reference proteome</keyword>
<dbReference type="HOGENOM" id="CLU_752334_0_0_1"/>
<gene>
    <name evidence="2" type="ORF">PV08_10373</name>
</gene>
<dbReference type="Proteomes" id="UP000053328">
    <property type="component" value="Unassembled WGS sequence"/>
</dbReference>
<evidence type="ECO:0000313" key="3">
    <source>
        <dbReference type="Proteomes" id="UP000053328"/>
    </source>
</evidence>
<dbReference type="InterPro" id="IPR003903">
    <property type="entry name" value="UIM_dom"/>
</dbReference>
<evidence type="ECO:0000313" key="2">
    <source>
        <dbReference type="EMBL" id="KIW11074.1"/>
    </source>
</evidence>
<feature type="compositionally biased region" description="Basic and acidic residues" evidence="1">
    <location>
        <begin position="234"/>
        <end position="252"/>
    </location>
</feature>
<dbReference type="GeneID" id="27337456"/>
<sequence>MCLYNFFPCISHDAQALHKTLFEEINASFAVQAFRCKWYHCANLRFNGGSKLCPYLIIRHQTKKPPIEELSRTYRAVLENEVLDHGCGKCWDTVRKKGWVQSVHTQMANNLNMMPVAWAETHSDREEEQSSHYEQSSAEEGCESLVTESEGESKGKRKRRCSEVSIPPPPWNKKSKKVCMSDVGASPSGSSETDSEQESDEDEEEEGSEDGKVESDLDQEDKDYIRACQESLESFERENNRRGKGKGKEKEIIQVSTRDDGDDGDGDDDEAADPDLQRALQASLEEQEAPKNKNFWRHRPDVDRHMRFGSGGESSSSKKDVAVAPQQPLITPPNSQKSPSNSEEDTRPNQSYGFDVVALLKEKVAWQKEKAALISENARLLQTNMAHVERGIELERRNRELEELCFPTDDHTDAAERG</sequence>
<dbReference type="AlphaFoldDB" id="A0A0D2BI96"/>
<dbReference type="RefSeq" id="XP_016231290.1">
    <property type="nucleotide sequence ID" value="XM_016384688.1"/>
</dbReference>
<feature type="region of interest" description="Disordered" evidence="1">
    <location>
        <begin position="121"/>
        <end position="350"/>
    </location>
</feature>
<feature type="compositionally biased region" description="Basic and acidic residues" evidence="1">
    <location>
        <begin position="121"/>
        <end position="131"/>
    </location>
</feature>
<dbReference type="OrthoDB" id="4157633at2759"/>
<dbReference type="EMBL" id="KN847499">
    <property type="protein sequence ID" value="KIW11074.1"/>
    <property type="molecule type" value="Genomic_DNA"/>
</dbReference>
<protein>
    <submittedName>
        <fullName evidence="2">Uncharacterized protein</fullName>
    </submittedName>
</protein>
<evidence type="ECO:0000256" key="1">
    <source>
        <dbReference type="SAM" id="MobiDB-lite"/>
    </source>
</evidence>
<accession>A0A0D2BI96</accession>
<dbReference type="PROSITE" id="PS50330">
    <property type="entry name" value="UIM"/>
    <property type="match status" value="1"/>
</dbReference>
<name>A0A0D2BI96_9EURO</name>
<dbReference type="VEuPathDB" id="FungiDB:PV08_10373"/>
<feature type="compositionally biased region" description="Acidic residues" evidence="1">
    <location>
        <begin position="193"/>
        <end position="208"/>
    </location>
</feature>